<evidence type="ECO:0000313" key="2">
    <source>
        <dbReference type="EMBL" id="CAE7274374.1"/>
    </source>
</evidence>
<protein>
    <submittedName>
        <fullName evidence="2">Uncharacterized protein</fullName>
    </submittedName>
</protein>
<proteinExistence type="predicted"/>
<name>A0A812MTI3_SYMPI</name>
<feature type="compositionally biased region" description="Acidic residues" evidence="1">
    <location>
        <begin position="171"/>
        <end position="184"/>
    </location>
</feature>
<dbReference type="OrthoDB" id="428223at2759"/>
<reference evidence="2" key="1">
    <citation type="submission" date="2021-02" db="EMBL/GenBank/DDBJ databases">
        <authorList>
            <person name="Dougan E. K."/>
            <person name="Rhodes N."/>
            <person name="Thang M."/>
            <person name="Chan C."/>
        </authorList>
    </citation>
    <scope>NUCLEOTIDE SEQUENCE</scope>
</reference>
<dbReference type="Proteomes" id="UP000649617">
    <property type="component" value="Unassembled WGS sequence"/>
</dbReference>
<dbReference type="AlphaFoldDB" id="A0A812MTI3"/>
<dbReference type="EMBL" id="CAJNIZ010008960">
    <property type="protein sequence ID" value="CAE7274374.1"/>
    <property type="molecule type" value="Genomic_DNA"/>
</dbReference>
<keyword evidence="3" id="KW-1185">Reference proteome</keyword>
<comment type="caution">
    <text evidence="2">The sequence shown here is derived from an EMBL/GenBank/DDBJ whole genome shotgun (WGS) entry which is preliminary data.</text>
</comment>
<evidence type="ECO:0000313" key="3">
    <source>
        <dbReference type="Proteomes" id="UP000649617"/>
    </source>
</evidence>
<organism evidence="2 3">
    <name type="scientific">Symbiodinium pilosum</name>
    <name type="common">Dinoflagellate</name>
    <dbReference type="NCBI Taxonomy" id="2952"/>
    <lineage>
        <taxon>Eukaryota</taxon>
        <taxon>Sar</taxon>
        <taxon>Alveolata</taxon>
        <taxon>Dinophyceae</taxon>
        <taxon>Suessiales</taxon>
        <taxon>Symbiodiniaceae</taxon>
        <taxon>Symbiodinium</taxon>
    </lineage>
</organism>
<gene>
    <name evidence="2" type="ORF">SPIL2461_LOCUS6091</name>
</gene>
<accession>A0A812MTI3</accession>
<feature type="region of interest" description="Disordered" evidence="1">
    <location>
        <begin position="148"/>
        <end position="228"/>
    </location>
</feature>
<feature type="compositionally biased region" description="Basic residues" evidence="1">
    <location>
        <begin position="190"/>
        <end position="208"/>
    </location>
</feature>
<sequence length="658" mass="74524">MCRKSAKRGTLQVAPEVAEKWKTTNTRKQILNAFIAAKGNKETFNCRMEILIKQKKELTLSIKSGFYSEELMKTELKFKPPIALTLDRIKAIVRYCTATKMRRKKLTRKDKYQRHVREYWVDVETVGKLETSHMEEFSQKYTIVDEDGSELPMPEIGGKSPSACLSLDGDSYSDDDDDGENDDESPSKTKATKRKNKKKTPSPHSKRSILRDSNKKTKSVRKAAKAKEDEVEAALEEMDRIPTILSEILKLRIKMDNTMDKLKACKEEDAKKSLANMTAQADKLMLLHDDLAELKAEHGNDAILDKLKKHCGNVEKLTILRKGKGATTDGYDAEHAVFAAHGQHLDRVLPLQIHADEGQTLKKSAVMIISWQSPLGFGTSVEDDVAAAMHLNFIGNSYATRYLFAVCTKKTYQKKKAHVLDNIIDILAKELYDLFHDGIWLSVGNEKVQFWIATLGLKGDWPIQSRLGHLERHFARKGVYQESATSGSWFKGADTSCVCLFFEEYLEKKLPDISNDDLAYFASMLDAFRSANAFLRVLYKSGLWLSQDRCRAAAQAGLDFIRSYLEIAAMAHEAERTRFKLTPKLHAMIHITDHMVSGLERGLRWTLNPLSESVQMDEDLVGKVSSITCTVSTRQVHLQTIRKYLTNLWSHLRGTSCS</sequence>
<evidence type="ECO:0000256" key="1">
    <source>
        <dbReference type="SAM" id="MobiDB-lite"/>
    </source>
</evidence>